<dbReference type="Gene3D" id="1.10.150.520">
    <property type="match status" value="1"/>
</dbReference>
<reference evidence="5 6" key="1">
    <citation type="submission" date="2018-11" db="EMBL/GenBank/DDBJ databases">
        <title>Species Designations Belie Phenotypic and Genotypic Heterogeneity in Oral Streptococci.</title>
        <authorList>
            <person name="Velsko I."/>
        </authorList>
    </citation>
    <scope>NUCLEOTIDE SEQUENCE [LARGE SCALE GENOMIC DNA]</scope>
    <source>
        <strain evidence="5 6">KLC03</strain>
    </source>
</reference>
<dbReference type="RefSeq" id="WP_125341637.1">
    <property type="nucleotide sequence ID" value="NZ_CP076614.1"/>
</dbReference>
<dbReference type="EC" id="3.1.3.5" evidence="5"/>
<comment type="caution">
    <text evidence="5">The sequence shown here is derived from an EMBL/GenBank/DDBJ whole genome shotgun (WGS) entry which is preliminary data.</text>
</comment>
<protein>
    <submittedName>
        <fullName evidence="5">Pyrimidine 5'-nucleotidase YjjG</fullName>
        <ecNumber evidence="5">3.1.3.5</ecNumber>
    </submittedName>
</protein>
<dbReference type="InterPro" id="IPR023214">
    <property type="entry name" value="HAD_sf"/>
</dbReference>
<evidence type="ECO:0000313" key="6">
    <source>
        <dbReference type="Proteomes" id="UP000269317"/>
    </source>
</evidence>
<dbReference type="SUPFAM" id="SSF56784">
    <property type="entry name" value="HAD-like"/>
    <property type="match status" value="1"/>
</dbReference>
<dbReference type="NCBIfam" id="TIGR01509">
    <property type="entry name" value="HAD-SF-IA-v3"/>
    <property type="match status" value="1"/>
</dbReference>
<evidence type="ECO:0000256" key="1">
    <source>
        <dbReference type="ARBA" id="ARBA00001946"/>
    </source>
</evidence>
<dbReference type="NCBIfam" id="TIGR01549">
    <property type="entry name" value="HAD-SF-IA-v1"/>
    <property type="match status" value="1"/>
</dbReference>
<comment type="cofactor">
    <cofactor evidence="1">
        <name>Mg(2+)</name>
        <dbReference type="ChEBI" id="CHEBI:18420"/>
    </cofactor>
</comment>
<dbReference type="Pfam" id="PF13419">
    <property type="entry name" value="HAD_2"/>
    <property type="match status" value="1"/>
</dbReference>
<dbReference type="GO" id="GO:0008253">
    <property type="term" value="F:5'-nucleotidase activity"/>
    <property type="evidence" value="ECO:0007669"/>
    <property type="project" value="UniProtKB-EC"/>
</dbReference>
<sequence length="209" mass="23888">MKQWIFFDLGSTLIDERETYHNFREHCLEVLYEAGHTLSLEEFEAKMIAFAKENKDPVKETWTFFAPSALSRPKWDHTTDILFQDVATVLGELSKSYRLGIIANQQENLAERLERFELGSYFGVVVGSADVGFSKPDLAIFEYALEKAGISPQEAIYVGDRIDNDMIPAKKLGMTTIWIRQGLGKHNQENPAFPCDYMVEKVSDLLRIL</sequence>
<dbReference type="PANTHER" id="PTHR46470:SF2">
    <property type="entry name" value="GLYCERALDEHYDE 3-PHOSPHATE PHOSPHATASE"/>
    <property type="match status" value="1"/>
</dbReference>
<evidence type="ECO:0000256" key="4">
    <source>
        <dbReference type="ARBA" id="ARBA00022842"/>
    </source>
</evidence>
<gene>
    <name evidence="5" type="primary">yjjG</name>
    <name evidence="5" type="ORF">D8887_10505</name>
</gene>
<dbReference type="EMBL" id="RJML01000010">
    <property type="protein sequence ID" value="RSI07820.1"/>
    <property type="molecule type" value="Genomic_DNA"/>
</dbReference>
<dbReference type="PANTHER" id="PTHR46470">
    <property type="entry name" value="N-ACYLNEURAMINATE-9-PHOSPHATASE"/>
    <property type="match status" value="1"/>
</dbReference>
<accession>A0A3R9GMP2</accession>
<dbReference type="Gene3D" id="3.40.50.1000">
    <property type="entry name" value="HAD superfamily/HAD-like"/>
    <property type="match status" value="1"/>
</dbReference>
<name>A0A3R9GMP2_STRSA</name>
<dbReference type="GO" id="GO:0046872">
    <property type="term" value="F:metal ion binding"/>
    <property type="evidence" value="ECO:0007669"/>
    <property type="project" value="UniProtKB-KW"/>
</dbReference>
<proteinExistence type="predicted"/>
<dbReference type="Proteomes" id="UP000269317">
    <property type="component" value="Unassembled WGS sequence"/>
</dbReference>
<dbReference type="InterPro" id="IPR041492">
    <property type="entry name" value="HAD_2"/>
</dbReference>
<evidence type="ECO:0000256" key="3">
    <source>
        <dbReference type="ARBA" id="ARBA00022801"/>
    </source>
</evidence>
<dbReference type="AlphaFoldDB" id="A0A3R9GMP2"/>
<dbReference type="InterPro" id="IPR006439">
    <property type="entry name" value="HAD-SF_hydro_IA"/>
</dbReference>
<dbReference type="InterPro" id="IPR051400">
    <property type="entry name" value="HAD-like_hydrolase"/>
</dbReference>
<evidence type="ECO:0000256" key="2">
    <source>
        <dbReference type="ARBA" id="ARBA00022723"/>
    </source>
</evidence>
<keyword evidence="4" id="KW-0460">Magnesium</keyword>
<evidence type="ECO:0000313" key="5">
    <source>
        <dbReference type="EMBL" id="RSI07820.1"/>
    </source>
</evidence>
<keyword evidence="3 5" id="KW-0378">Hydrolase</keyword>
<dbReference type="SFLD" id="SFLDS00003">
    <property type="entry name" value="Haloacid_Dehalogenase"/>
    <property type="match status" value="1"/>
</dbReference>
<organism evidence="5 6">
    <name type="scientific">Streptococcus sanguinis</name>
    <dbReference type="NCBI Taxonomy" id="1305"/>
    <lineage>
        <taxon>Bacteria</taxon>
        <taxon>Bacillati</taxon>
        <taxon>Bacillota</taxon>
        <taxon>Bacilli</taxon>
        <taxon>Lactobacillales</taxon>
        <taxon>Streptococcaceae</taxon>
        <taxon>Streptococcus</taxon>
    </lineage>
</organism>
<keyword evidence="2" id="KW-0479">Metal-binding</keyword>
<dbReference type="GO" id="GO:0044281">
    <property type="term" value="P:small molecule metabolic process"/>
    <property type="evidence" value="ECO:0007669"/>
    <property type="project" value="UniProtKB-ARBA"/>
</dbReference>
<dbReference type="InterPro" id="IPR036412">
    <property type="entry name" value="HAD-like_sf"/>
</dbReference>
<dbReference type="SFLD" id="SFLDG01129">
    <property type="entry name" value="C1.5:_HAD__Beta-PGM__Phosphata"/>
    <property type="match status" value="1"/>
</dbReference>